<keyword evidence="8" id="KW-0723">Serine/threonine-protein kinase</keyword>
<dbReference type="EMBL" id="JBHSBI010000043">
    <property type="protein sequence ID" value="MFC4015347.1"/>
    <property type="molecule type" value="Genomic_DNA"/>
</dbReference>
<gene>
    <name evidence="8" type="ORF">ACFOY2_49610</name>
</gene>
<evidence type="ECO:0000313" key="9">
    <source>
        <dbReference type="Proteomes" id="UP001595851"/>
    </source>
</evidence>
<accession>A0ABV8GN12</accession>
<feature type="domain" description="Protein kinase" evidence="7">
    <location>
        <begin position="12"/>
        <end position="258"/>
    </location>
</feature>
<comment type="caution">
    <text evidence="8">The sequence shown here is derived from an EMBL/GenBank/DDBJ whole genome shotgun (WGS) entry which is preliminary data.</text>
</comment>
<keyword evidence="1" id="KW-0808">Transferase</keyword>
<dbReference type="GO" id="GO:0004674">
    <property type="term" value="F:protein serine/threonine kinase activity"/>
    <property type="evidence" value="ECO:0007669"/>
    <property type="project" value="UniProtKB-KW"/>
</dbReference>
<evidence type="ECO:0000259" key="7">
    <source>
        <dbReference type="PROSITE" id="PS50011"/>
    </source>
</evidence>
<evidence type="ECO:0000256" key="6">
    <source>
        <dbReference type="SAM" id="Phobius"/>
    </source>
</evidence>
<keyword evidence="6" id="KW-1133">Transmembrane helix</keyword>
<sequence length="624" mass="66132">MASLRAEDPTRLGTYPLDGLLSETGVYAARSASGERVAIKVFRSEPAGLADELRRIRLPDAYHTVRILDAGVADGLPFAVMEYVDGDTLRGVIAETGPLRGAALHRLAIATMTALVALHQSGTVHGAFGPGEVMMGSDGPRMINAGLAQALAATEGGATRAVGTLAFMAPELFDGDAPAAAADVFAWAATVVFAATGQAPFEGGSMSATTNRILRDEPDLTMLDDHLRGVVADCLAKDPASRPPAADVLLRLVGHSLLTAAPAELAEISEPPRPQRRSWRFAALAVAGGLVVAVATAGTVYALRTRPSPATTAVAAASTTRPPSVVTLSAQPTPSPPPSPSAGVALPGMKATLFEDPADALRVAAYRYDDTVYVRTPGSNRFQALKDKAEEIAVSPEGDWLALLDSGKVTMISRTGGDRFTVDVGPARRPTWARDGRRLLLTTAQGAGKDSDGAPVPTGFTILDLAARKATALDTDEETHQGRGQYAWLPDGEGVAITYQTDAGFGMRLRDLAGRETRTLNWVGFTGGARMFSPSGTLFETSCPSGGTMCVWDMAEGGRRASVAVFYQNPEFWGWYDENHLMVLDPSAEPVRLVAMDLRGRPQRLLLTVARKQYQDLRVSWARR</sequence>
<evidence type="ECO:0000256" key="3">
    <source>
        <dbReference type="ARBA" id="ARBA00022777"/>
    </source>
</evidence>
<protein>
    <submittedName>
        <fullName evidence="8">Serine/threonine protein kinase</fullName>
    </submittedName>
</protein>
<keyword evidence="3 8" id="KW-0418">Kinase</keyword>
<evidence type="ECO:0000256" key="1">
    <source>
        <dbReference type="ARBA" id="ARBA00022679"/>
    </source>
</evidence>
<evidence type="ECO:0000256" key="2">
    <source>
        <dbReference type="ARBA" id="ARBA00022741"/>
    </source>
</evidence>
<dbReference type="SUPFAM" id="SSF69304">
    <property type="entry name" value="Tricorn protease N-terminal domain"/>
    <property type="match status" value="1"/>
</dbReference>
<dbReference type="InterPro" id="IPR000719">
    <property type="entry name" value="Prot_kinase_dom"/>
</dbReference>
<dbReference type="PANTHER" id="PTHR43289">
    <property type="entry name" value="MITOGEN-ACTIVATED PROTEIN KINASE KINASE KINASE 20-RELATED"/>
    <property type="match status" value="1"/>
</dbReference>
<keyword evidence="6" id="KW-0812">Transmembrane</keyword>
<evidence type="ECO:0000313" key="8">
    <source>
        <dbReference type="EMBL" id="MFC4015347.1"/>
    </source>
</evidence>
<organism evidence="8 9">
    <name type="scientific">Nonomuraea purpurea</name>
    <dbReference type="NCBI Taxonomy" id="1849276"/>
    <lineage>
        <taxon>Bacteria</taxon>
        <taxon>Bacillati</taxon>
        <taxon>Actinomycetota</taxon>
        <taxon>Actinomycetes</taxon>
        <taxon>Streptosporangiales</taxon>
        <taxon>Streptosporangiaceae</taxon>
        <taxon>Nonomuraea</taxon>
    </lineage>
</organism>
<evidence type="ECO:0000256" key="4">
    <source>
        <dbReference type="ARBA" id="ARBA00022840"/>
    </source>
</evidence>
<keyword evidence="2" id="KW-0547">Nucleotide-binding</keyword>
<keyword evidence="4" id="KW-0067">ATP-binding</keyword>
<dbReference type="RefSeq" id="WP_379535166.1">
    <property type="nucleotide sequence ID" value="NZ_JBHSBI010000043.1"/>
</dbReference>
<dbReference type="InterPro" id="IPR011009">
    <property type="entry name" value="Kinase-like_dom_sf"/>
</dbReference>
<reference evidence="9" key="1">
    <citation type="journal article" date="2019" name="Int. J. Syst. Evol. Microbiol.">
        <title>The Global Catalogue of Microorganisms (GCM) 10K type strain sequencing project: providing services to taxonomists for standard genome sequencing and annotation.</title>
        <authorList>
            <consortium name="The Broad Institute Genomics Platform"/>
            <consortium name="The Broad Institute Genome Sequencing Center for Infectious Disease"/>
            <person name="Wu L."/>
            <person name="Ma J."/>
        </authorList>
    </citation>
    <scope>NUCLEOTIDE SEQUENCE [LARGE SCALE GENOMIC DNA]</scope>
    <source>
        <strain evidence="9">TBRC 1276</strain>
    </source>
</reference>
<feature type="transmembrane region" description="Helical" evidence="6">
    <location>
        <begin position="281"/>
        <end position="303"/>
    </location>
</feature>
<dbReference type="PANTHER" id="PTHR43289:SF34">
    <property type="entry name" value="SERINE_THREONINE-PROTEIN KINASE YBDM-RELATED"/>
    <property type="match status" value="1"/>
</dbReference>
<dbReference type="SMART" id="SM00220">
    <property type="entry name" value="S_TKc"/>
    <property type="match status" value="1"/>
</dbReference>
<feature type="compositionally biased region" description="Low complexity" evidence="5">
    <location>
        <begin position="313"/>
        <end position="324"/>
    </location>
</feature>
<dbReference type="InterPro" id="IPR011042">
    <property type="entry name" value="6-blade_b-propeller_TolB-like"/>
</dbReference>
<dbReference type="PROSITE" id="PS50011">
    <property type="entry name" value="PROTEIN_KINASE_DOM"/>
    <property type="match status" value="1"/>
</dbReference>
<dbReference type="SUPFAM" id="SSF56112">
    <property type="entry name" value="Protein kinase-like (PK-like)"/>
    <property type="match status" value="1"/>
</dbReference>
<dbReference type="Gene3D" id="1.10.510.10">
    <property type="entry name" value="Transferase(Phosphotransferase) domain 1"/>
    <property type="match status" value="1"/>
</dbReference>
<dbReference type="Pfam" id="PF00069">
    <property type="entry name" value="Pkinase"/>
    <property type="match status" value="1"/>
</dbReference>
<keyword evidence="9" id="KW-1185">Reference proteome</keyword>
<dbReference type="Proteomes" id="UP001595851">
    <property type="component" value="Unassembled WGS sequence"/>
</dbReference>
<feature type="region of interest" description="Disordered" evidence="5">
    <location>
        <begin position="313"/>
        <end position="343"/>
    </location>
</feature>
<dbReference type="Gene3D" id="2.120.10.30">
    <property type="entry name" value="TolB, C-terminal domain"/>
    <property type="match status" value="1"/>
</dbReference>
<keyword evidence="6" id="KW-0472">Membrane</keyword>
<evidence type="ECO:0000256" key="5">
    <source>
        <dbReference type="SAM" id="MobiDB-lite"/>
    </source>
</evidence>
<proteinExistence type="predicted"/>
<name>A0ABV8GN12_9ACTN</name>